<feature type="compositionally biased region" description="Polar residues" evidence="1">
    <location>
        <begin position="216"/>
        <end position="231"/>
    </location>
</feature>
<evidence type="ECO:0000256" key="1">
    <source>
        <dbReference type="SAM" id="MobiDB-lite"/>
    </source>
</evidence>
<feature type="compositionally biased region" description="Basic and acidic residues" evidence="1">
    <location>
        <begin position="236"/>
        <end position="245"/>
    </location>
</feature>
<feature type="compositionally biased region" description="Polar residues" evidence="1">
    <location>
        <begin position="120"/>
        <end position="131"/>
    </location>
</feature>
<gene>
    <name evidence="2" type="ORF">AB1Y20_015645</name>
</gene>
<feature type="region of interest" description="Disordered" evidence="1">
    <location>
        <begin position="22"/>
        <end position="72"/>
    </location>
</feature>
<keyword evidence="3" id="KW-1185">Reference proteome</keyword>
<evidence type="ECO:0000313" key="2">
    <source>
        <dbReference type="EMBL" id="KAL1526956.1"/>
    </source>
</evidence>
<reference evidence="2 3" key="1">
    <citation type="journal article" date="2024" name="Science">
        <title>Giant polyketide synthase enzymes in the biosynthesis of giant marine polyether toxins.</title>
        <authorList>
            <person name="Fallon T.R."/>
            <person name="Shende V.V."/>
            <person name="Wierzbicki I.H."/>
            <person name="Pendleton A.L."/>
            <person name="Watervoot N.F."/>
            <person name="Auber R.P."/>
            <person name="Gonzalez D.J."/>
            <person name="Wisecaver J.H."/>
            <person name="Moore B.S."/>
        </authorList>
    </citation>
    <scope>NUCLEOTIDE SEQUENCE [LARGE SCALE GENOMIC DNA]</scope>
    <source>
        <strain evidence="2 3">12B1</strain>
    </source>
</reference>
<protein>
    <submittedName>
        <fullName evidence="2">Uncharacterized protein</fullName>
    </submittedName>
</protein>
<dbReference type="EMBL" id="JBGBPQ010000003">
    <property type="protein sequence ID" value="KAL1526956.1"/>
    <property type="molecule type" value="Genomic_DNA"/>
</dbReference>
<comment type="caution">
    <text evidence="2">The sequence shown here is derived from an EMBL/GenBank/DDBJ whole genome shotgun (WGS) entry which is preliminary data.</text>
</comment>
<feature type="region of interest" description="Disordered" evidence="1">
    <location>
        <begin position="88"/>
        <end position="146"/>
    </location>
</feature>
<proteinExistence type="predicted"/>
<accession>A0AB34JYD6</accession>
<dbReference type="AlphaFoldDB" id="A0AB34JYD6"/>
<feature type="region of interest" description="Disordered" evidence="1">
    <location>
        <begin position="158"/>
        <end position="245"/>
    </location>
</feature>
<name>A0AB34JYD6_PRYPA</name>
<feature type="compositionally biased region" description="Basic and acidic residues" evidence="1">
    <location>
        <begin position="180"/>
        <end position="189"/>
    </location>
</feature>
<evidence type="ECO:0000313" key="3">
    <source>
        <dbReference type="Proteomes" id="UP001515480"/>
    </source>
</evidence>
<dbReference type="Proteomes" id="UP001515480">
    <property type="component" value="Unassembled WGS sequence"/>
</dbReference>
<organism evidence="2 3">
    <name type="scientific">Prymnesium parvum</name>
    <name type="common">Toxic golden alga</name>
    <dbReference type="NCBI Taxonomy" id="97485"/>
    <lineage>
        <taxon>Eukaryota</taxon>
        <taxon>Haptista</taxon>
        <taxon>Haptophyta</taxon>
        <taxon>Prymnesiophyceae</taxon>
        <taxon>Prymnesiales</taxon>
        <taxon>Prymnesiaceae</taxon>
        <taxon>Prymnesium</taxon>
    </lineage>
</organism>
<sequence>MIVPATKDTRAFAAAPVTQPRNIGAFAGQGSSSMKLVRAQSDDETLGSCRSHRGSRSSSPTDTSVGTSARGLQAMHRLPYSIGAESFAEKVSESRSLQQAATGSGKRTHGAKEAPPSARPTCSSRSSQSTKPAAEPLRSAVREEDVFEVNAEKFAEKFARSLSDDEGVGSSRSLSRRSRSPMESERDSTTPRGRGLRMLPYSIGAESFDRRISAFRESQQGSTGQRSSKTQAEAFVDERDSPLNA</sequence>